<dbReference type="Proteomes" id="UP000252085">
    <property type="component" value="Unassembled WGS sequence"/>
</dbReference>
<dbReference type="EMBL" id="LXQE01000085">
    <property type="protein sequence ID" value="RCJ39846.1"/>
    <property type="molecule type" value="Genomic_DNA"/>
</dbReference>
<organism evidence="1 2">
    <name type="scientific">Nostoc punctiforme NIES-2108</name>
    <dbReference type="NCBI Taxonomy" id="1356359"/>
    <lineage>
        <taxon>Bacteria</taxon>
        <taxon>Bacillati</taxon>
        <taxon>Cyanobacteriota</taxon>
        <taxon>Cyanophyceae</taxon>
        <taxon>Nostocales</taxon>
        <taxon>Nostocaceae</taxon>
        <taxon>Nostoc</taxon>
    </lineage>
</organism>
<proteinExistence type="predicted"/>
<protein>
    <submittedName>
        <fullName evidence="1">Uncharacterized protein</fullName>
    </submittedName>
</protein>
<sequence>MDLQFNNLSIKFEIFLLNTNYLAGILFLRKPQRSFFYSSQFFFATSSSVGFNFSVKIIAKLAPYNLSIHSQTWDTNYYPILTRTLFLRASHL</sequence>
<name>A0A367RTB6_NOSPU</name>
<evidence type="ECO:0000313" key="2">
    <source>
        <dbReference type="Proteomes" id="UP000252085"/>
    </source>
</evidence>
<accession>A0A367RTB6</accession>
<gene>
    <name evidence="1" type="ORF">A6769_04570</name>
</gene>
<evidence type="ECO:0000313" key="1">
    <source>
        <dbReference type="EMBL" id="RCJ39846.1"/>
    </source>
</evidence>
<reference evidence="1 2" key="1">
    <citation type="submission" date="2016-04" db="EMBL/GenBank/DDBJ databases">
        <authorList>
            <person name="Evans L.H."/>
            <person name="Alamgir A."/>
            <person name="Owens N."/>
            <person name="Weber N.D."/>
            <person name="Virtaneva K."/>
            <person name="Barbian K."/>
            <person name="Babar A."/>
            <person name="Rosenke K."/>
        </authorList>
    </citation>
    <scope>NUCLEOTIDE SEQUENCE [LARGE SCALE GENOMIC DNA]</scope>
    <source>
        <strain evidence="1">NIES-2108</strain>
    </source>
</reference>
<comment type="caution">
    <text evidence="1">The sequence shown here is derived from an EMBL/GenBank/DDBJ whole genome shotgun (WGS) entry which is preliminary data.</text>
</comment>
<dbReference type="AlphaFoldDB" id="A0A367RTB6"/>